<keyword evidence="3" id="KW-1185">Reference proteome</keyword>
<name>A0A8H4QKM5_9AGAR</name>
<organism evidence="2 3">
    <name type="scientific">Agrocybe pediades</name>
    <dbReference type="NCBI Taxonomy" id="84607"/>
    <lineage>
        <taxon>Eukaryota</taxon>
        <taxon>Fungi</taxon>
        <taxon>Dikarya</taxon>
        <taxon>Basidiomycota</taxon>
        <taxon>Agaricomycotina</taxon>
        <taxon>Agaricomycetes</taxon>
        <taxon>Agaricomycetidae</taxon>
        <taxon>Agaricales</taxon>
        <taxon>Agaricineae</taxon>
        <taxon>Strophariaceae</taxon>
        <taxon>Agrocybe</taxon>
    </lineage>
</organism>
<comment type="caution">
    <text evidence="2">The sequence shown here is derived from an EMBL/GenBank/DDBJ whole genome shotgun (WGS) entry which is preliminary data.</text>
</comment>
<feature type="compositionally biased region" description="Basic and acidic residues" evidence="1">
    <location>
        <begin position="25"/>
        <end position="41"/>
    </location>
</feature>
<dbReference type="EMBL" id="JAACJL010000048">
    <property type="protein sequence ID" value="KAF4612561.1"/>
    <property type="molecule type" value="Genomic_DNA"/>
</dbReference>
<feature type="region of interest" description="Disordered" evidence="1">
    <location>
        <begin position="1"/>
        <end position="41"/>
    </location>
</feature>
<evidence type="ECO:0000313" key="2">
    <source>
        <dbReference type="EMBL" id="KAF4612561.1"/>
    </source>
</evidence>
<accession>A0A8H4QKM5</accession>
<sequence>MSQKRKRSSISQGLPTRALAVMEESAARSKEERGDRGPLLERLEAIRTELRERAEQAKASPLSSLSFEDLLEMGIRQGPGLRSKTTGLPQSTEKVGTPWTEELLLAHLAFLRRHVPNKNEELARRLIFAFVDRAVVIIEETCKDVGVTSVSNRLFPRSPYRRRAVTRCKGRLVMFPSSQARKLQVCFFTSSDGPLSQSPPEQYLRQPNLMSLYGIEKSTFFVTEAKGSDQILENHVPQAVGEMYSCARTLKKKIVRGALTNGWEWLWIILEVSPSGGGGRYSLSQPITVQGPSDTGEKVIYPKAVSRVASVLAHWMLHGSEDLTECDYYTYTVPIPS</sequence>
<proteinExistence type="predicted"/>
<evidence type="ECO:0000256" key="1">
    <source>
        <dbReference type="SAM" id="MobiDB-lite"/>
    </source>
</evidence>
<reference evidence="2 3" key="1">
    <citation type="submission" date="2019-12" db="EMBL/GenBank/DDBJ databases">
        <authorList>
            <person name="Floudas D."/>
            <person name="Bentzer J."/>
            <person name="Ahren D."/>
            <person name="Johansson T."/>
            <person name="Persson P."/>
            <person name="Tunlid A."/>
        </authorList>
    </citation>
    <scope>NUCLEOTIDE SEQUENCE [LARGE SCALE GENOMIC DNA]</scope>
    <source>
        <strain evidence="2 3">CBS 102.39</strain>
    </source>
</reference>
<dbReference type="AlphaFoldDB" id="A0A8H4QKM5"/>
<dbReference type="Proteomes" id="UP000521872">
    <property type="component" value="Unassembled WGS sequence"/>
</dbReference>
<evidence type="ECO:0000313" key="3">
    <source>
        <dbReference type="Proteomes" id="UP000521872"/>
    </source>
</evidence>
<gene>
    <name evidence="2" type="ORF">D9613_012696</name>
</gene>
<protein>
    <submittedName>
        <fullName evidence="2">Uncharacterized protein</fullName>
    </submittedName>
</protein>